<proteinExistence type="inferred from homology"/>
<dbReference type="EC" id="3.4.21.-" evidence="7"/>
<dbReference type="PROSITE" id="PS00134">
    <property type="entry name" value="TRYPSIN_HIS"/>
    <property type="match status" value="1"/>
</dbReference>
<feature type="domain" description="Peptidase S1" evidence="9">
    <location>
        <begin position="104"/>
        <end position="349"/>
    </location>
</feature>
<dbReference type="PANTHER" id="PTHR24252:SF7">
    <property type="entry name" value="HYALIN"/>
    <property type="match status" value="1"/>
</dbReference>
<evidence type="ECO:0000313" key="11">
    <source>
        <dbReference type="Proteomes" id="UP000069940"/>
    </source>
</evidence>
<dbReference type="SMART" id="SM00020">
    <property type="entry name" value="Tryp_SPc"/>
    <property type="match status" value="1"/>
</dbReference>
<keyword evidence="3 7" id="KW-0378">Hydrolase</keyword>
<evidence type="ECO:0000256" key="8">
    <source>
        <dbReference type="RuleBase" id="RU366078"/>
    </source>
</evidence>
<dbReference type="GeneID" id="109420317"/>
<evidence type="ECO:0000256" key="5">
    <source>
        <dbReference type="ARBA" id="ARBA00023157"/>
    </source>
</evidence>
<comment type="domain">
    <text evidence="8">The clip domain consists of 35-55 residues which are 'knitted' together usually by 3 conserved disulfide bonds forming a clip-like compact structure.</text>
</comment>
<evidence type="ECO:0000256" key="7">
    <source>
        <dbReference type="RuleBase" id="RU363034"/>
    </source>
</evidence>
<evidence type="ECO:0000256" key="6">
    <source>
        <dbReference type="ARBA" id="ARBA00024195"/>
    </source>
</evidence>
<dbReference type="SUPFAM" id="SSF50494">
    <property type="entry name" value="Trypsin-like serine proteases"/>
    <property type="match status" value="1"/>
</dbReference>
<evidence type="ECO:0000256" key="1">
    <source>
        <dbReference type="ARBA" id="ARBA00022670"/>
    </source>
</evidence>
<reference evidence="11" key="1">
    <citation type="journal article" date="2015" name="Proc. Natl. Acad. Sci. U.S.A.">
        <title>Genome sequence of the Asian Tiger mosquito, Aedes albopictus, reveals insights into its biology, genetics, and evolution.</title>
        <authorList>
            <person name="Chen X.G."/>
            <person name="Jiang X."/>
            <person name="Gu J."/>
            <person name="Xu M."/>
            <person name="Wu Y."/>
            <person name="Deng Y."/>
            <person name="Zhang C."/>
            <person name="Bonizzoni M."/>
            <person name="Dermauw W."/>
            <person name="Vontas J."/>
            <person name="Armbruster P."/>
            <person name="Huang X."/>
            <person name="Yang Y."/>
            <person name="Zhang H."/>
            <person name="He W."/>
            <person name="Peng H."/>
            <person name="Liu Y."/>
            <person name="Wu K."/>
            <person name="Chen J."/>
            <person name="Lirakis M."/>
            <person name="Topalis P."/>
            <person name="Van Leeuwen T."/>
            <person name="Hall A.B."/>
            <person name="Jiang X."/>
            <person name="Thorpe C."/>
            <person name="Mueller R.L."/>
            <person name="Sun C."/>
            <person name="Waterhouse R.M."/>
            <person name="Yan G."/>
            <person name="Tu Z.J."/>
            <person name="Fang X."/>
            <person name="James A.A."/>
        </authorList>
    </citation>
    <scope>NUCLEOTIDE SEQUENCE [LARGE SCALE GENOMIC DNA]</scope>
    <source>
        <strain evidence="11">Foshan</strain>
    </source>
</reference>
<dbReference type="InterPro" id="IPR018114">
    <property type="entry name" value="TRYPSIN_HIS"/>
</dbReference>
<name>A0ABM1YG51_AEDAL</name>
<dbReference type="PANTHER" id="PTHR24252">
    <property type="entry name" value="ACROSIN-RELATED"/>
    <property type="match status" value="1"/>
</dbReference>
<dbReference type="Proteomes" id="UP000069940">
    <property type="component" value="Unassembled WGS sequence"/>
</dbReference>
<dbReference type="InterPro" id="IPR022700">
    <property type="entry name" value="CLIP"/>
</dbReference>
<evidence type="ECO:0000259" key="9">
    <source>
        <dbReference type="PROSITE" id="PS50240"/>
    </source>
</evidence>
<dbReference type="InterPro" id="IPR043504">
    <property type="entry name" value="Peptidase_S1_PA_chymotrypsin"/>
</dbReference>
<protein>
    <recommendedName>
        <fullName evidence="8">CLIP domain-containing serine protease</fullName>
        <ecNumber evidence="7">3.4.21.-</ecNumber>
    </recommendedName>
</protein>
<evidence type="ECO:0000313" key="10">
    <source>
        <dbReference type="EnsemblMetazoa" id="AALFPA23_008817.P12050"/>
    </source>
</evidence>
<dbReference type="EnsemblMetazoa" id="AALFPA23_008817.R12050">
    <property type="protein sequence ID" value="AALFPA23_008817.P12050"/>
    <property type="gene ID" value="AALFPA23_008817"/>
</dbReference>
<keyword evidence="2 8" id="KW-0732">Signal</keyword>
<accession>A0ABM1YG51</accession>
<comment type="subcellular location">
    <subcellularLocation>
        <location evidence="8">Secreted</location>
    </subcellularLocation>
</comment>
<dbReference type="InterPro" id="IPR001254">
    <property type="entry name" value="Trypsin_dom"/>
</dbReference>
<dbReference type="InterPro" id="IPR033116">
    <property type="entry name" value="TRYPSIN_SER"/>
</dbReference>
<keyword evidence="11" id="KW-1185">Reference proteome</keyword>
<organism evidence="10 11">
    <name type="scientific">Aedes albopictus</name>
    <name type="common">Asian tiger mosquito</name>
    <name type="synonym">Stegomyia albopicta</name>
    <dbReference type="NCBI Taxonomy" id="7160"/>
    <lineage>
        <taxon>Eukaryota</taxon>
        <taxon>Metazoa</taxon>
        <taxon>Ecdysozoa</taxon>
        <taxon>Arthropoda</taxon>
        <taxon>Hexapoda</taxon>
        <taxon>Insecta</taxon>
        <taxon>Pterygota</taxon>
        <taxon>Neoptera</taxon>
        <taxon>Endopterygota</taxon>
        <taxon>Diptera</taxon>
        <taxon>Nematocera</taxon>
        <taxon>Culicoidea</taxon>
        <taxon>Culicidae</taxon>
        <taxon>Culicinae</taxon>
        <taxon>Aedini</taxon>
        <taxon>Aedes</taxon>
        <taxon>Stegomyia</taxon>
    </lineage>
</organism>
<keyword evidence="8" id="KW-0964">Secreted</keyword>
<dbReference type="PROSITE" id="PS00135">
    <property type="entry name" value="TRYPSIN_SER"/>
    <property type="match status" value="1"/>
</dbReference>
<feature type="signal peptide" evidence="8">
    <location>
        <begin position="1"/>
        <end position="21"/>
    </location>
</feature>
<evidence type="ECO:0000256" key="4">
    <source>
        <dbReference type="ARBA" id="ARBA00022825"/>
    </source>
</evidence>
<dbReference type="Pfam" id="PF12032">
    <property type="entry name" value="CLIP"/>
    <property type="match status" value="1"/>
</dbReference>
<dbReference type="PRINTS" id="PR00722">
    <property type="entry name" value="CHYMOTRYPSIN"/>
</dbReference>
<dbReference type="PROSITE" id="PS50240">
    <property type="entry name" value="TRYPSIN_DOM"/>
    <property type="match status" value="1"/>
</dbReference>
<evidence type="ECO:0000256" key="3">
    <source>
        <dbReference type="ARBA" id="ARBA00022801"/>
    </source>
</evidence>
<reference evidence="10" key="2">
    <citation type="submission" date="2025-05" db="UniProtKB">
        <authorList>
            <consortium name="EnsemblMetazoa"/>
        </authorList>
    </citation>
    <scope>IDENTIFICATION</scope>
    <source>
        <strain evidence="10">Foshan</strain>
    </source>
</reference>
<comment type="similarity">
    <text evidence="6 8">Belongs to the peptidase S1 family. CLIP subfamily.</text>
</comment>
<dbReference type="CDD" id="cd00190">
    <property type="entry name" value="Tryp_SPc"/>
    <property type="match status" value="1"/>
</dbReference>
<sequence length="350" mass="39191">MVTVNFLNILQWFLIIGLVSSNDLDSCVNSRARDGKCVPIDHCPELLKIARKPLLSVQEMKFLTTNTCGKGSVCCDQPTTLIESRQMTLPDVEDCGFGHASTKIIGGSETDLEQYRWMVVIEQIANDERTVICGGTLINTLYVLTAAHCFGNVKKPEDLALRFGEHNLSTGKDCDDSGNCNDPIVEAYVSQIIMHRQYRRERNDIALLKLTEPIDYTKYIFPICLPVLPDQQEYFNDRHVYAAGWGTNETGGDMSKVKMHVELKITEVEDCEHLFSKSRPGEMHVCAKSPTDKVADTCQGDSGGPLMIELEGKWFHLGVVSFGLPCGSMSPAVYTRTAYYMDWIQENLLE</sequence>
<dbReference type="InterPro" id="IPR009003">
    <property type="entry name" value="Peptidase_S1_PA"/>
</dbReference>
<dbReference type="InterPro" id="IPR038565">
    <property type="entry name" value="CLIP_sf"/>
</dbReference>
<keyword evidence="4 7" id="KW-0720">Serine protease</keyword>
<dbReference type="InterPro" id="IPR001314">
    <property type="entry name" value="Peptidase_S1A"/>
</dbReference>
<dbReference type="Pfam" id="PF00089">
    <property type="entry name" value="Trypsin"/>
    <property type="match status" value="1"/>
</dbReference>
<dbReference type="Gene3D" id="2.40.10.10">
    <property type="entry name" value="Trypsin-like serine proteases"/>
    <property type="match status" value="1"/>
</dbReference>
<dbReference type="RefSeq" id="XP_019550188.2">
    <property type="nucleotide sequence ID" value="XM_019694643.3"/>
</dbReference>
<feature type="chain" id="PRO_5044955435" description="CLIP domain-containing serine protease" evidence="8">
    <location>
        <begin position="22"/>
        <end position="350"/>
    </location>
</feature>
<dbReference type="Gene3D" id="3.30.1640.30">
    <property type="match status" value="1"/>
</dbReference>
<evidence type="ECO:0000256" key="2">
    <source>
        <dbReference type="ARBA" id="ARBA00022729"/>
    </source>
</evidence>
<keyword evidence="5" id="KW-1015">Disulfide bond</keyword>
<keyword evidence="1 7" id="KW-0645">Protease</keyword>